<dbReference type="NCBIfam" id="TIGR01229">
    <property type="entry name" value="rocF_arginase"/>
    <property type="match status" value="1"/>
</dbReference>
<evidence type="ECO:0000256" key="6">
    <source>
        <dbReference type="ARBA" id="ARBA00022630"/>
    </source>
</evidence>
<comment type="cofactor">
    <cofactor evidence="1">
        <name>Mn(2+)</name>
        <dbReference type="ChEBI" id="CHEBI:29035"/>
    </cofactor>
</comment>
<dbReference type="AlphaFoldDB" id="A0AAV9JIF9"/>
<dbReference type="Proteomes" id="UP001324427">
    <property type="component" value="Unassembled WGS sequence"/>
</dbReference>
<dbReference type="Gene3D" id="3.40.800.10">
    <property type="entry name" value="Ureohydrolase domain"/>
    <property type="match status" value="1"/>
</dbReference>
<dbReference type="PANTHER" id="PTHR43706">
    <property type="entry name" value="NADH DEHYDROGENASE"/>
    <property type="match status" value="1"/>
</dbReference>
<dbReference type="Pfam" id="PF00491">
    <property type="entry name" value="Arginase"/>
    <property type="match status" value="1"/>
</dbReference>
<dbReference type="GO" id="GO:0003954">
    <property type="term" value="F:NADH dehydrogenase activity"/>
    <property type="evidence" value="ECO:0007669"/>
    <property type="project" value="InterPro"/>
</dbReference>
<evidence type="ECO:0000256" key="15">
    <source>
        <dbReference type="RuleBase" id="RU003684"/>
    </source>
</evidence>
<dbReference type="Gene3D" id="3.50.50.100">
    <property type="match status" value="1"/>
</dbReference>
<keyword evidence="6" id="KW-0285">Flavoprotein</keyword>
<evidence type="ECO:0000256" key="9">
    <source>
        <dbReference type="ARBA" id="ARBA00022827"/>
    </source>
</evidence>
<feature type="domain" description="FAD/NAD(P)-binding" evidence="16">
    <location>
        <begin position="313"/>
        <end position="627"/>
    </location>
</feature>
<keyword evidence="9" id="KW-0274">FAD</keyword>
<dbReference type="Pfam" id="PF07992">
    <property type="entry name" value="Pyr_redox_2"/>
    <property type="match status" value="1"/>
</dbReference>
<keyword evidence="12" id="KW-0464">Manganese</keyword>
<dbReference type="GO" id="GO:0006525">
    <property type="term" value="P:arginine metabolic process"/>
    <property type="evidence" value="ECO:0007669"/>
    <property type="project" value="UniProtKB-KW"/>
</dbReference>
<keyword evidence="8 15" id="KW-0378">Hydrolase</keyword>
<evidence type="ECO:0000256" key="7">
    <source>
        <dbReference type="ARBA" id="ARBA00022723"/>
    </source>
</evidence>
<dbReference type="GO" id="GO:0004053">
    <property type="term" value="F:arginase activity"/>
    <property type="evidence" value="ECO:0007669"/>
    <property type="project" value="UniProtKB-EC"/>
</dbReference>
<evidence type="ECO:0000256" key="5">
    <source>
        <dbReference type="ARBA" id="ARBA00022503"/>
    </source>
</evidence>
<evidence type="ECO:0000256" key="3">
    <source>
        <dbReference type="ARBA" id="ARBA00005272"/>
    </source>
</evidence>
<comment type="similarity">
    <text evidence="14 15">Belongs to the arginase family.</text>
</comment>
<name>A0AAV9JIF9_9PEZI</name>
<dbReference type="InterPro" id="IPR020855">
    <property type="entry name" value="Ureohydrolase_Mn_BS"/>
</dbReference>
<dbReference type="CDD" id="cd09989">
    <property type="entry name" value="Arginase"/>
    <property type="match status" value="1"/>
</dbReference>
<evidence type="ECO:0000256" key="11">
    <source>
        <dbReference type="ARBA" id="ARBA00023027"/>
    </source>
</evidence>
<evidence type="ECO:0000256" key="4">
    <source>
        <dbReference type="ARBA" id="ARBA00012168"/>
    </source>
</evidence>
<protein>
    <recommendedName>
        <fullName evidence="4">arginase</fullName>
        <ecNumber evidence="4">3.5.3.1</ecNumber>
    </recommendedName>
</protein>
<keyword evidence="5" id="KW-0056">Arginine metabolism</keyword>
<keyword evidence="11" id="KW-0520">NAD</keyword>
<accession>A0AAV9JIF9</accession>
<organism evidence="17 18">
    <name type="scientific">Oleoguttula mirabilis</name>
    <dbReference type="NCBI Taxonomy" id="1507867"/>
    <lineage>
        <taxon>Eukaryota</taxon>
        <taxon>Fungi</taxon>
        <taxon>Dikarya</taxon>
        <taxon>Ascomycota</taxon>
        <taxon>Pezizomycotina</taxon>
        <taxon>Dothideomycetes</taxon>
        <taxon>Dothideomycetidae</taxon>
        <taxon>Mycosphaerellales</taxon>
        <taxon>Teratosphaeriaceae</taxon>
        <taxon>Oleoguttula</taxon>
    </lineage>
</organism>
<dbReference type="FunFam" id="3.40.800.10:FF:000012">
    <property type="entry name" value="Arginase"/>
    <property type="match status" value="1"/>
</dbReference>
<dbReference type="PROSITE" id="PS51409">
    <property type="entry name" value="ARGINASE_2"/>
    <property type="match status" value="1"/>
</dbReference>
<dbReference type="InterPro" id="IPR006035">
    <property type="entry name" value="Ureohydrolase"/>
</dbReference>
<proteinExistence type="inferred from homology"/>
<evidence type="ECO:0000313" key="18">
    <source>
        <dbReference type="Proteomes" id="UP001324427"/>
    </source>
</evidence>
<dbReference type="GO" id="GO:0005739">
    <property type="term" value="C:mitochondrion"/>
    <property type="evidence" value="ECO:0007669"/>
    <property type="project" value="TreeGrafter"/>
</dbReference>
<comment type="similarity">
    <text evidence="3">Belongs to the NADH dehydrogenase family.</text>
</comment>
<evidence type="ECO:0000256" key="2">
    <source>
        <dbReference type="ARBA" id="ARBA00005098"/>
    </source>
</evidence>
<evidence type="ECO:0000256" key="12">
    <source>
        <dbReference type="ARBA" id="ARBA00023211"/>
    </source>
</evidence>
<gene>
    <name evidence="17" type="ORF">LTR36_003610</name>
</gene>
<evidence type="ECO:0000256" key="1">
    <source>
        <dbReference type="ARBA" id="ARBA00001936"/>
    </source>
</evidence>
<comment type="caution">
    <text evidence="17">The sequence shown here is derived from an EMBL/GenBank/DDBJ whole genome shotgun (WGS) entry which is preliminary data.</text>
</comment>
<evidence type="ECO:0000259" key="16">
    <source>
        <dbReference type="Pfam" id="PF07992"/>
    </source>
</evidence>
<evidence type="ECO:0000256" key="10">
    <source>
        <dbReference type="ARBA" id="ARBA00023002"/>
    </source>
</evidence>
<dbReference type="SUPFAM" id="SSF52768">
    <property type="entry name" value="Arginase/deacetylase"/>
    <property type="match status" value="1"/>
</dbReference>
<evidence type="ECO:0000256" key="14">
    <source>
        <dbReference type="PROSITE-ProRule" id="PRU00742"/>
    </source>
</evidence>
<keyword evidence="10" id="KW-0560">Oxidoreductase</keyword>
<dbReference type="SUPFAM" id="SSF51905">
    <property type="entry name" value="FAD/NAD(P)-binding domain"/>
    <property type="match status" value="2"/>
</dbReference>
<comment type="catalytic activity">
    <reaction evidence="13">
        <text>L-arginine + H2O = urea + L-ornithine</text>
        <dbReference type="Rhea" id="RHEA:20569"/>
        <dbReference type="ChEBI" id="CHEBI:15377"/>
        <dbReference type="ChEBI" id="CHEBI:16199"/>
        <dbReference type="ChEBI" id="CHEBI:32682"/>
        <dbReference type="ChEBI" id="CHEBI:46911"/>
        <dbReference type="EC" id="3.5.3.1"/>
    </reaction>
</comment>
<evidence type="ECO:0000256" key="13">
    <source>
        <dbReference type="ARBA" id="ARBA00047391"/>
    </source>
</evidence>
<keyword evidence="18" id="KW-1185">Reference proteome</keyword>
<keyword evidence="7" id="KW-0479">Metal-binding</keyword>
<dbReference type="GO" id="GO:0046872">
    <property type="term" value="F:metal ion binding"/>
    <property type="evidence" value="ECO:0007669"/>
    <property type="project" value="UniProtKB-KW"/>
</dbReference>
<dbReference type="PROSITE" id="PS01053">
    <property type="entry name" value="ARGINASE_1"/>
    <property type="match status" value="1"/>
</dbReference>
<dbReference type="PANTHER" id="PTHR43706:SF17">
    <property type="entry name" value="NADH DEHYDROGENASE (EUROFUNG)"/>
    <property type="match status" value="1"/>
</dbReference>
<evidence type="ECO:0000256" key="8">
    <source>
        <dbReference type="ARBA" id="ARBA00022801"/>
    </source>
</evidence>
<sequence length="755" mass="82549">MDAPTIQPKFLSNGNELGLVAVGFSGGQCKPGVDAAPMALIESGLVEQLKDDLEYKIHYDGQVHAYTELMPKDDPDHRNMKKPRAVSAVTQQLSSQVYEHAKEGRFVLTLGGDHSIAIGTISGTAKAIRERLGRDIAVIWVDAHADINTPETSESGNIHGMPVAFLTGLASDKPDAPFGWITDDQKISVNKLVYIGLRDIDRGEKKILREHGIKAFSMHDVDRHGIGKVMDMALGWIGSDTPIHLSFDIDALDPMWAPSTGTAVRGGLTLREGDFIAECVHQTGSLIALDLVEVNPSLEKQGAAETVRADRERVVVLGSGWAGYNLARSLNPKKFQTVLVSPRSYFVFTPLLASTSVGTLEFRTAMEPVRSRRSRYEYIQGRADAVDFGRKEIMVRETVRDPFIGLLGTRAGELKDERPIEMRIEASRGELFSLSYDKLVITVGSYSQTFGIPGVKDNAYFLKDVQDARKIRNKLLSCFETAVLPTTPVALKKQLLNFAIVGGGPTGIEFSAELRDIVREDLAKLYPQLMEHVQITVYDVADKILPMFDEKLAKYAMEHFGAEGITIKTSHQMRGLKRGFPKVDGTGDLNGDVKASGYTLSLQNGEESEVGCGFVVWSTGLMSNPFIQKALSSSFTAPASCVRMLSDINASPDSLADWTVQKHPRSGSVTTDDYLRVQLDAADNHADKPAAILRDVFALGDCAVIDGTQHPATAQVAAQKAKWLAKKLNKGDINTRGFSFASQGVMAYIGRWFVS</sequence>
<dbReference type="EMBL" id="JAVFHQ010000021">
    <property type="protein sequence ID" value="KAK4545059.1"/>
    <property type="molecule type" value="Genomic_DNA"/>
</dbReference>
<dbReference type="InterPro" id="IPR014033">
    <property type="entry name" value="Arginase"/>
</dbReference>
<dbReference type="InterPro" id="IPR036188">
    <property type="entry name" value="FAD/NAD-bd_sf"/>
</dbReference>
<dbReference type="InterPro" id="IPR045024">
    <property type="entry name" value="NDH-2"/>
</dbReference>
<dbReference type="PRINTS" id="PR00116">
    <property type="entry name" value="ARGINASE"/>
</dbReference>
<dbReference type="EC" id="3.5.3.1" evidence="4"/>
<dbReference type="InterPro" id="IPR023696">
    <property type="entry name" value="Ureohydrolase_dom_sf"/>
</dbReference>
<reference evidence="17 18" key="1">
    <citation type="submission" date="2021-11" db="EMBL/GenBank/DDBJ databases">
        <title>Black yeast isolated from Biological Soil Crust.</title>
        <authorList>
            <person name="Kurbessoian T."/>
        </authorList>
    </citation>
    <scope>NUCLEOTIDE SEQUENCE [LARGE SCALE GENOMIC DNA]</scope>
    <source>
        <strain evidence="17 18">CCFEE 5522</strain>
    </source>
</reference>
<evidence type="ECO:0000313" key="17">
    <source>
        <dbReference type="EMBL" id="KAK4545059.1"/>
    </source>
</evidence>
<comment type="pathway">
    <text evidence="2">Nitrogen metabolism; urea cycle; L-ornithine and urea from L-arginine: step 1/1.</text>
</comment>
<dbReference type="InterPro" id="IPR023753">
    <property type="entry name" value="FAD/NAD-binding_dom"/>
</dbReference>